<proteinExistence type="predicted"/>
<dbReference type="RefSeq" id="WP_273133747.1">
    <property type="nucleotide sequence ID" value="NZ_VMRX01000028.1"/>
</dbReference>
<reference evidence="1 2" key="1">
    <citation type="submission" date="2019-07" db="EMBL/GenBank/DDBJ databases">
        <title>The pathways for chlorine oxyanion respiration interact through the shared metabolite chlorate.</title>
        <authorList>
            <person name="Barnum T.P."/>
            <person name="Cheng Y."/>
            <person name="Hill K.A."/>
            <person name="Lucas L.N."/>
            <person name="Carlson H.K."/>
            <person name="Coates J.D."/>
        </authorList>
    </citation>
    <scope>NUCLEOTIDE SEQUENCE [LARGE SCALE GENOMIC DNA]</scope>
    <source>
        <strain evidence="1">UCB</strain>
    </source>
</reference>
<evidence type="ECO:0000313" key="1">
    <source>
        <dbReference type="EMBL" id="TVT32828.1"/>
    </source>
</evidence>
<dbReference type="Proteomes" id="UP000319142">
    <property type="component" value="Unassembled WGS sequence"/>
</dbReference>
<evidence type="ECO:0000313" key="2">
    <source>
        <dbReference type="Proteomes" id="UP000319142"/>
    </source>
</evidence>
<dbReference type="Pfam" id="PF13148">
    <property type="entry name" value="DUF3987"/>
    <property type="match status" value="1"/>
</dbReference>
<dbReference type="AlphaFoldDB" id="A0A558B8K7"/>
<name>A0A558B8K7_9GAMM</name>
<comment type="caution">
    <text evidence="1">The sequence shown here is derived from an EMBL/GenBank/DDBJ whole genome shotgun (WGS) entry which is preliminary data.</text>
</comment>
<dbReference type="EMBL" id="VMRX01000028">
    <property type="protein sequence ID" value="TVT32828.1"/>
    <property type="molecule type" value="Genomic_DNA"/>
</dbReference>
<gene>
    <name evidence="1" type="ORF">FHK81_10645</name>
</gene>
<accession>A0A558B8K7</accession>
<organism evidence="1 2">
    <name type="scientific">Marinobacter vinifirmus</name>
    <dbReference type="NCBI Taxonomy" id="355591"/>
    <lineage>
        <taxon>Bacteria</taxon>
        <taxon>Pseudomonadati</taxon>
        <taxon>Pseudomonadota</taxon>
        <taxon>Gammaproteobacteria</taxon>
        <taxon>Pseudomonadales</taxon>
        <taxon>Marinobacteraceae</taxon>
        <taxon>Marinobacter</taxon>
    </lineage>
</organism>
<dbReference type="InterPro" id="IPR025048">
    <property type="entry name" value="DUF3987"/>
</dbReference>
<protein>
    <submittedName>
        <fullName evidence="1">DUF3987 domain-containing protein</fullName>
    </submittedName>
</protein>
<sequence>MSSNTLRQPHGEGLDIFRERTEAELHDLHQQHSAEYWDAVVADMVEIVATLLAKYDHEQQAAQDRQIMEEFEASCRPLYRLENPPPGFAGVLANAILQGSYQPASEIAIAAMLGLLAGTCGRAFCIPTGKDCALYIIVVAKSGLGKEATHEGIHAMIGLSGIPEARYFVQAVDFASGPALQKRILDCPGFLNLQGEFGRKLRRMSNAKDAPMQELRSVMTKAHNKDWLDGMEYSNAEKNKLGVKWPALSFLGETTPGTFTESLGHDMMEDGFLSRFNIIIYDGEWKTPNRNRQPYHLSPDELAHWQRIIRRVLPYQGTLHTPEARIQVEYGSDTTQERLESFENECGKKGDSIEDEFERQAYTRAAVKAYKIASLLAIADNPERPMIFNNHAKWAIDMIRRDIAAFVERKESGDVGKTDDARTLKVKKVMTDFLRGKVPPSYKVDPRMVDNGVLPRAYIQKRIGKGNQAFNSHPQGHVVAIDATIKNLIDNGNLMEVPKVAAVESYDFHGRCFRILSVD</sequence>